<evidence type="ECO:0000313" key="3">
    <source>
        <dbReference type="Proteomes" id="UP000504848"/>
    </source>
</evidence>
<dbReference type="RefSeq" id="YP_009811043.1">
    <property type="nucleotide sequence ID" value="NC_048051.1"/>
</dbReference>
<dbReference type="Proteomes" id="UP000504848">
    <property type="component" value="Segment"/>
</dbReference>
<organism evidence="2 3">
    <name type="scientific">uncultured phage_Deep-GF0-KM16-C193</name>
    <dbReference type="NCBI Taxonomy" id="2740799"/>
    <lineage>
        <taxon>Viruses</taxon>
        <taxon>Duplodnaviria</taxon>
        <taxon>Heunggongvirae</taxon>
        <taxon>Uroviricota</taxon>
        <taxon>Caudoviricetes</taxon>
        <taxon>Autographivirales</taxon>
        <taxon>Stupnyavirus</taxon>
        <taxon>Stupnyavirus KM16C193</taxon>
    </lineage>
</organism>
<evidence type="ECO:0000256" key="1">
    <source>
        <dbReference type="SAM" id="MobiDB-lite"/>
    </source>
</evidence>
<sequence>MCVSIKAPSPPVMPAPEPIPAPPPNTVSGAVTKQNAPGSADASGRNINLASAYQRRRVGRGTLRIPLLTSGLSASGLNLPTG</sequence>
<dbReference type="GeneID" id="76971363"/>
<keyword evidence="3" id="KW-1185">Reference proteome</keyword>
<protein>
    <submittedName>
        <fullName evidence="2">Uncharacterized protein</fullName>
    </submittedName>
</protein>
<evidence type="ECO:0000313" key="2">
    <source>
        <dbReference type="EMBL" id="ANS05746.1"/>
    </source>
</evidence>
<dbReference type="KEGG" id="vg:76971363"/>
<reference evidence="2 3" key="1">
    <citation type="submission" date="2015-11" db="EMBL/GenBank/DDBJ databases">
        <title>Genomes of Abundant and Widespread Viruses from the Deep Ocean.</title>
        <authorList>
            <person name="Mizuno C.M."/>
            <person name="Ghai R."/>
            <person name="Saghai A."/>
            <person name="Lopez-Garcia P."/>
            <person name="Rodriguez-Valera F."/>
        </authorList>
    </citation>
    <scope>NUCLEOTIDE SEQUENCE [LARGE SCALE GENOMIC DNA]</scope>
</reference>
<feature type="region of interest" description="Disordered" evidence="1">
    <location>
        <begin position="1"/>
        <end position="44"/>
    </location>
</feature>
<feature type="compositionally biased region" description="Polar residues" evidence="1">
    <location>
        <begin position="26"/>
        <end position="37"/>
    </location>
</feature>
<proteinExistence type="predicted"/>
<feature type="compositionally biased region" description="Pro residues" evidence="1">
    <location>
        <begin position="8"/>
        <end position="25"/>
    </location>
</feature>
<accession>A0A1B1IWP8</accession>
<dbReference type="EMBL" id="KT997876">
    <property type="protein sequence ID" value="ANS05746.1"/>
    <property type="molecule type" value="Genomic_DNA"/>
</dbReference>
<name>A0A1B1IWP8_9CAUD</name>